<evidence type="ECO:0000256" key="1">
    <source>
        <dbReference type="SAM" id="Phobius"/>
    </source>
</evidence>
<dbReference type="PANTHER" id="PTHR42709:SF4">
    <property type="entry name" value="INNER MEMBRANE PROTEIN YQAA"/>
    <property type="match status" value="1"/>
</dbReference>
<keyword evidence="1" id="KW-0812">Transmembrane</keyword>
<protein>
    <submittedName>
        <fullName evidence="2">DedA family protein</fullName>
    </submittedName>
</protein>
<name>A0ABT1MD49_9BACT</name>
<dbReference type="PANTHER" id="PTHR42709">
    <property type="entry name" value="ALKALINE PHOSPHATASE LIKE PROTEIN"/>
    <property type="match status" value="1"/>
</dbReference>
<keyword evidence="1" id="KW-1133">Transmembrane helix</keyword>
<dbReference type="EMBL" id="JANDHW010000001">
    <property type="protein sequence ID" value="MCP9610562.1"/>
    <property type="molecule type" value="Genomic_DNA"/>
</dbReference>
<organism evidence="2 3">
    <name type="scientific">Coprobacter tertius</name>
    <dbReference type="NCBI Taxonomy" id="2944915"/>
    <lineage>
        <taxon>Bacteria</taxon>
        <taxon>Pseudomonadati</taxon>
        <taxon>Bacteroidota</taxon>
        <taxon>Bacteroidia</taxon>
        <taxon>Bacteroidales</taxon>
        <taxon>Barnesiellaceae</taxon>
        <taxon>Coprobacter</taxon>
    </lineage>
</organism>
<dbReference type="RefSeq" id="WP_255025084.1">
    <property type="nucleotide sequence ID" value="NZ_JANDHW010000001.1"/>
</dbReference>
<keyword evidence="1" id="KW-0472">Membrane</keyword>
<feature type="transmembrane region" description="Helical" evidence="1">
    <location>
        <begin position="42"/>
        <end position="66"/>
    </location>
</feature>
<feature type="transmembrane region" description="Helical" evidence="1">
    <location>
        <begin position="97"/>
        <end position="118"/>
    </location>
</feature>
<gene>
    <name evidence="2" type="ORF">NMU02_00445</name>
</gene>
<feature type="transmembrane region" description="Helical" evidence="1">
    <location>
        <begin position="124"/>
        <end position="148"/>
    </location>
</feature>
<comment type="caution">
    <text evidence="2">The sequence shown here is derived from an EMBL/GenBank/DDBJ whole genome shotgun (WGS) entry which is preliminary data.</text>
</comment>
<sequence length="152" mass="16691">MEFISALSEWGYIGLFLAAFLAGSILPFSSEVVLGLLLAAGYPPWACLITATAGNWLGGVTCYYVGRLGRIDWIEKYFKVKRSSLDKAQKFLQGKGALMAFFVFLPFGGDLIILSLGLMRANVLIVNLSMLAGKFLRYYVVMVGVGYFSSLF</sequence>
<feature type="transmembrane region" description="Helical" evidence="1">
    <location>
        <begin position="12"/>
        <end position="30"/>
    </location>
</feature>
<evidence type="ECO:0000313" key="2">
    <source>
        <dbReference type="EMBL" id="MCP9610562.1"/>
    </source>
</evidence>
<evidence type="ECO:0000313" key="3">
    <source>
        <dbReference type="Proteomes" id="UP001205603"/>
    </source>
</evidence>
<dbReference type="InterPro" id="IPR051311">
    <property type="entry name" value="DedA_domain"/>
</dbReference>
<proteinExistence type="predicted"/>
<accession>A0ABT1MD49</accession>
<keyword evidence="3" id="KW-1185">Reference proteome</keyword>
<dbReference type="Proteomes" id="UP001205603">
    <property type="component" value="Unassembled WGS sequence"/>
</dbReference>
<reference evidence="2 3" key="1">
    <citation type="submission" date="2022-07" db="EMBL/GenBank/DDBJ databases">
        <title>Fecal culturing of patients with breast cancer.</title>
        <authorList>
            <person name="Teng N.M.Y."/>
            <person name="Kiu R."/>
            <person name="Evans R."/>
            <person name="Baker D.J."/>
            <person name="Zenner C."/>
            <person name="Robinson S.D."/>
            <person name="Hall L.J."/>
        </authorList>
    </citation>
    <scope>NUCLEOTIDE SEQUENCE [LARGE SCALE GENOMIC DNA]</scope>
    <source>
        <strain evidence="2 3">LH1063</strain>
    </source>
</reference>